<dbReference type="AlphaFoldDB" id="A0ABD5RLP9"/>
<name>A0ABD5RLP9_9EURY</name>
<comment type="caution">
    <text evidence="2">The sequence shown here is derived from an EMBL/GenBank/DDBJ whole genome shotgun (WGS) entry which is preliminary data.</text>
</comment>
<proteinExistence type="predicted"/>
<dbReference type="Proteomes" id="UP001596099">
    <property type="component" value="Unassembled WGS sequence"/>
</dbReference>
<gene>
    <name evidence="2" type="ORF">ACFPYI_08850</name>
</gene>
<evidence type="ECO:0000313" key="3">
    <source>
        <dbReference type="Proteomes" id="UP001596099"/>
    </source>
</evidence>
<organism evidence="2 3">
    <name type="scientific">Halomarina salina</name>
    <dbReference type="NCBI Taxonomy" id="1872699"/>
    <lineage>
        <taxon>Archaea</taxon>
        <taxon>Methanobacteriati</taxon>
        <taxon>Methanobacteriota</taxon>
        <taxon>Stenosarchaea group</taxon>
        <taxon>Halobacteria</taxon>
        <taxon>Halobacteriales</taxon>
        <taxon>Natronomonadaceae</taxon>
        <taxon>Halomarina</taxon>
    </lineage>
</organism>
<dbReference type="RefSeq" id="WP_247414332.1">
    <property type="nucleotide sequence ID" value="NZ_JALLGW010000001.1"/>
</dbReference>
<sequence>MALDRETVTEIAVSVVSVGLFIAAVVFVGSTYNSDGLSGDGAFALIGAIAGFVVLLTVVAFFLARQ</sequence>
<evidence type="ECO:0000313" key="2">
    <source>
        <dbReference type="EMBL" id="MFC5971435.1"/>
    </source>
</evidence>
<evidence type="ECO:0008006" key="4">
    <source>
        <dbReference type="Google" id="ProtNLM"/>
    </source>
</evidence>
<feature type="transmembrane region" description="Helical" evidence="1">
    <location>
        <begin position="42"/>
        <end position="64"/>
    </location>
</feature>
<evidence type="ECO:0000256" key="1">
    <source>
        <dbReference type="SAM" id="Phobius"/>
    </source>
</evidence>
<dbReference type="EMBL" id="JBHSQH010000001">
    <property type="protein sequence ID" value="MFC5971435.1"/>
    <property type="molecule type" value="Genomic_DNA"/>
</dbReference>
<protein>
    <recommendedName>
        <fullName evidence="4">Transporter</fullName>
    </recommendedName>
</protein>
<keyword evidence="1" id="KW-0812">Transmembrane</keyword>
<dbReference type="Pfam" id="PF24284">
    <property type="entry name" value="DUF7472"/>
    <property type="match status" value="1"/>
</dbReference>
<reference evidence="2 3" key="1">
    <citation type="journal article" date="2019" name="Int. J. Syst. Evol. Microbiol.">
        <title>The Global Catalogue of Microorganisms (GCM) 10K type strain sequencing project: providing services to taxonomists for standard genome sequencing and annotation.</title>
        <authorList>
            <consortium name="The Broad Institute Genomics Platform"/>
            <consortium name="The Broad Institute Genome Sequencing Center for Infectious Disease"/>
            <person name="Wu L."/>
            <person name="Ma J."/>
        </authorList>
    </citation>
    <scope>NUCLEOTIDE SEQUENCE [LARGE SCALE GENOMIC DNA]</scope>
    <source>
        <strain evidence="2 3">CGMCC 1.12543</strain>
    </source>
</reference>
<keyword evidence="1" id="KW-0472">Membrane</keyword>
<feature type="transmembrane region" description="Helical" evidence="1">
    <location>
        <begin position="12"/>
        <end position="30"/>
    </location>
</feature>
<dbReference type="InterPro" id="IPR055895">
    <property type="entry name" value="DUF7472"/>
</dbReference>
<accession>A0ABD5RLP9</accession>
<keyword evidence="3" id="KW-1185">Reference proteome</keyword>
<keyword evidence="1" id="KW-1133">Transmembrane helix</keyword>